<sequence length="196" mass="22729">MILGTINPKRKNVFIDGGGNDGSSVRKFRKKYDIFCRFEIYTFEPNEIYKPNYQGISRHNLIQCALSDKDGEQLFYLDRDDGDGSTLFKDKLTEKNGGYGTLDLLEPVKVKVLNLSNWLLSNFSIKDYIVLKLDVEGAEYDILEKMISDGTINYIRRIFIEWHWEKIGVPFDRHEKILNSLSALGIQVDEWDARGY</sequence>
<dbReference type="PANTHER" id="PTHR44843:SF14">
    <property type="entry name" value="METHYLTRANSFERASE TYPE 11 DOMAIN-CONTAINING PROTEIN"/>
    <property type="match status" value="1"/>
</dbReference>
<organism evidence="2 3">
    <name type="scientific">Geoalkalibacter halelectricus</name>
    <dbReference type="NCBI Taxonomy" id="2847045"/>
    <lineage>
        <taxon>Bacteria</taxon>
        <taxon>Pseudomonadati</taxon>
        <taxon>Thermodesulfobacteriota</taxon>
        <taxon>Desulfuromonadia</taxon>
        <taxon>Desulfuromonadales</taxon>
        <taxon>Geoalkalibacteraceae</taxon>
        <taxon>Geoalkalibacter</taxon>
    </lineage>
</organism>
<dbReference type="GO" id="GO:0008168">
    <property type="term" value="F:methyltransferase activity"/>
    <property type="evidence" value="ECO:0007669"/>
    <property type="project" value="UniProtKB-KW"/>
</dbReference>
<proteinExistence type="predicted"/>
<gene>
    <name evidence="2" type="ORF">L9S41_10710</name>
</gene>
<dbReference type="EMBL" id="CP092109">
    <property type="protein sequence ID" value="UWZ78169.1"/>
    <property type="molecule type" value="Genomic_DNA"/>
</dbReference>
<dbReference type="RefSeq" id="WP_260746518.1">
    <property type="nucleotide sequence ID" value="NZ_CP092109.1"/>
</dbReference>
<dbReference type="InterPro" id="IPR006342">
    <property type="entry name" value="FkbM_mtfrase"/>
</dbReference>
<dbReference type="Gene3D" id="3.40.50.150">
    <property type="entry name" value="Vaccinia Virus protein VP39"/>
    <property type="match status" value="1"/>
</dbReference>
<keyword evidence="3" id="KW-1185">Reference proteome</keyword>
<name>A0ABY5ZKA2_9BACT</name>
<dbReference type="NCBIfam" id="TIGR01444">
    <property type="entry name" value="fkbM_fam"/>
    <property type="match status" value="1"/>
</dbReference>
<dbReference type="GO" id="GO:0032259">
    <property type="term" value="P:methylation"/>
    <property type="evidence" value="ECO:0007669"/>
    <property type="project" value="UniProtKB-KW"/>
</dbReference>
<feature type="domain" description="Methyltransferase FkbM" evidence="1">
    <location>
        <begin position="16"/>
        <end position="183"/>
    </location>
</feature>
<reference evidence="2" key="1">
    <citation type="journal article" date="2022" name="Environ. Microbiol.">
        <title>Geoalkalibacter halelectricus SAP #1 sp. nov. possessing extracellular electron transfer and mineral#reducing capabilities from a haloalkaline environment.</title>
        <authorList>
            <person name="Yadav S."/>
            <person name="Singh R."/>
            <person name="Sundharam S.S."/>
            <person name="Chaudhary S."/>
            <person name="Krishnamurthi S."/>
            <person name="Patil S.A."/>
        </authorList>
    </citation>
    <scope>NUCLEOTIDE SEQUENCE</scope>
    <source>
        <strain evidence="2">SAP-1</strain>
    </source>
</reference>
<keyword evidence="2" id="KW-0808">Transferase</keyword>
<evidence type="ECO:0000259" key="1">
    <source>
        <dbReference type="Pfam" id="PF05050"/>
    </source>
</evidence>
<protein>
    <submittedName>
        <fullName evidence="2">FkbM family methyltransferase</fullName>
    </submittedName>
</protein>
<dbReference type="Pfam" id="PF05050">
    <property type="entry name" value="Methyltransf_21"/>
    <property type="match status" value="1"/>
</dbReference>
<evidence type="ECO:0000313" key="2">
    <source>
        <dbReference type="EMBL" id="UWZ78169.1"/>
    </source>
</evidence>
<dbReference type="Proteomes" id="UP001060414">
    <property type="component" value="Chromosome"/>
</dbReference>
<dbReference type="InterPro" id="IPR029063">
    <property type="entry name" value="SAM-dependent_MTases_sf"/>
</dbReference>
<keyword evidence="2" id="KW-0489">Methyltransferase</keyword>
<dbReference type="PANTHER" id="PTHR44843">
    <property type="entry name" value="METHYLTRANSFERASE"/>
    <property type="match status" value="1"/>
</dbReference>
<accession>A0ABY5ZKA2</accession>
<dbReference type="SUPFAM" id="SSF53335">
    <property type="entry name" value="S-adenosyl-L-methionine-dependent methyltransferases"/>
    <property type="match status" value="1"/>
</dbReference>
<evidence type="ECO:0000313" key="3">
    <source>
        <dbReference type="Proteomes" id="UP001060414"/>
    </source>
</evidence>